<protein>
    <submittedName>
        <fullName evidence="2">Quinoprotein glucose dehydrogenase</fullName>
    </submittedName>
</protein>
<feature type="transmembrane region" description="Helical" evidence="1">
    <location>
        <begin position="101"/>
        <end position="122"/>
    </location>
</feature>
<accession>A0A327Y410</accession>
<feature type="transmembrane region" description="Helical" evidence="1">
    <location>
        <begin position="55"/>
        <end position="71"/>
    </location>
</feature>
<dbReference type="RefSeq" id="WP_111550546.1">
    <property type="nucleotide sequence ID" value="NZ_LIGL01000016.1"/>
</dbReference>
<organism evidence="2 3">
    <name type="scientific">Salipiger aestuarii</name>
    <dbReference type="NCBI Taxonomy" id="568098"/>
    <lineage>
        <taxon>Bacteria</taxon>
        <taxon>Pseudomonadati</taxon>
        <taxon>Pseudomonadota</taxon>
        <taxon>Alphaproteobacteria</taxon>
        <taxon>Rhodobacterales</taxon>
        <taxon>Roseobacteraceae</taxon>
        <taxon>Salipiger</taxon>
    </lineage>
</organism>
<gene>
    <name evidence="2" type="ORF">ATI53_102219</name>
</gene>
<keyword evidence="1" id="KW-0472">Membrane</keyword>
<feature type="transmembrane region" description="Helical" evidence="1">
    <location>
        <begin position="78"/>
        <end position="95"/>
    </location>
</feature>
<proteinExistence type="predicted"/>
<sequence length="133" mass="14524">MTTTTFDTSSDRTAAGEETRTRPGLGVLLLGWICVLFGLVICAGGIWLIALGGSWYYGIAGAGLIATGILLNHGSTTALWLYLLIWAGTLVWAWWEVGADWWAQVPRMVAPTVILVLLLLCLPNISRVQRRRP</sequence>
<reference evidence="2 3" key="1">
    <citation type="submission" date="2018-06" db="EMBL/GenBank/DDBJ databases">
        <title>Genomic Encyclopedia of Archaeal and Bacterial Type Strains, Phase II (KMG-II): from individual species to whole genera.</title>
        <authorList>
            <person name="Goeker M."/>
        </authorList>
    </citation>
    <scope>NUCLEOTIDE SEQUENCE [LARGE SCALE GENOMIC DNA]</scope>
    <source>
        <strain evidence="2 3">DSM 22011</strain>
    </source>
</reference>
<keyword evidence="3" id="KW-1185">Reference proteome</keyword>
<keyword evidence="1" id="KW-1133">Transmembrane helix</keyword>
<dbReference type="OrthoDB" id="7027411at2"/>
<dbReference type="EMBL" id="QLMG01000022">
    <property type="protein sequence ID" value="RAK15484.1"/>
    <property type="molecule type" value="Genomic_DNA"/>
</dbReference>
<keyword evidence="1" id="KW-0812">Transmembrane</keyword>
<evidence type="ECO:0000256" key="1">
    <source>
        <dbReference type="SAM" id="Phobius"/>
    </source>
</evidence>
<evidence type="ECO:0000313" key="2">
    <source>
        <dbReference type="EMBL" id="RAK15484.1"/>
    </source>
</evidence>
<feature type="transmembrane region" description="Helical" evidence="1">
    <location>
        <begin position="27"/>
        <end position="49"/>
    </location>
</feature>
<comment type="caution">
    <text evidence="2">The sequence shown here is derived from an EMBL/GenBank/DDBJ whole genome shotgun (WGS) entry which is preliminary data.</text>
</comment>
<dbReference type="Proteomes" id="UP000249165">
    <property type="component" value="Unassembled WGS sequence"/>
</dbReference>
<name>A0A327Y410_9RHOB</name>
<evidence type="ECO:0000313" key="3">
    <source>
        <dbReference type="Proteomes" id="UP000249165"/>
    </source>
</evidence>
<dbReference type="AlphaFoldDB" id="A0A327Y410"/>